<dbReference type="InterPro" id="IPR050860">
    <property type="entry name" value="FeoB_GTPase"/>
</dbReference>
<keyword evidence="1" id="KW-0472">Membrane</keyword>
<reference evidence="3 4" key="1">
    <citation type="submission" date="2024-02" db="EMBL/GenBank/DDBJ databases">
        <title>Haloferula sargassicola NBRC 104335.</title>
        <authorList>
            <person name="Ichikawa N."/>
            <person name="Katano-Makiyama Y."/>
            <person name="Hidaka K."/>
        </authorList>
    </citation>
    <scope>NUCLEOTIDE SEQUENCE [LARGE SCALE GENOMIC DNA]</scope>
    <source>
        <strain evidence="3 4">NBRC 104335</strain>
    </source>
</reference>
<gene>
    <name evidence="3" type="primary">feoB</name>
    <name evidence="3" type="ORF">Hsar01_03040</name>
</gene>
<dbReference type="PROSITE" id="PS51711">
    <property type="entry name" value="G_FEOB"/>
    <property type="match status" value="1"/>
</dbReference>
<keyword evidence="1" id="KW-0812">Transmembrane</keyword>
<evidence type="ECO:0000313" key="4">
    <source>
        <dbReference type="Proteomes" id="UP001476282"/>
    </source>
</evidence>
<feature type="transmembrane region" description="Helical" evidence="1">
    <location>
        <begin position="277"/>
        <end position="306"/>
    </location>
</feature>
<dbReference type="Pfam" id="PF02421">
    <property type="entry name" value="FeoB_N"/>
    <property type="match status" value="1"/>
</dbReference>
<dbReference type="PANTHER" id="PTHR43185:SF1">
    <property type="entry name" value="FE(2+) TRANSPORTER FEOB"/>
    <property type="match status" value="1"/>
</dbReference>
<feature type="transmembrane region" description="Helical" evidence="1">
    <location>
        <begin position="570"/>
        <end position="593"/>
    </location>
</feature>
<dbReference type="PRINTS" id="PR00326">
    <property type="entry name" value="GTP1OBG"/>
</dbReference>
<dbReference type="InterPro" id="IPR005225">
    <property type="entry name" value="Small_GTP-bd"/>
</dbReference>
<protein>
    <submittedName>
        <fullName evidence="3">Fe(2+) transporter FeoB</fullName>
    </submittedName>
</protein>
<dbReference type="RefSeq" id="WP_353567911.1">
    <property type="nucleotide sequence ID" value="NZ_BAABRI010000017.1"/>
</dbReference>
<feature type="transmembrane region" description="Helical" evidence="1">
    <location>
        <begin position="392"/>
        <end position="414"/>
    </location>
</feature>
<dbReference type="InterPro" id="IPR011640">
    <property type="entry name" value="Fe2_transport_prot_B_C"/>
</dbReference>
<evidence type="ECO:0000259" key="2">
    <source>
        <dbReference type="PROSITE" id="PS51711"/>
    </source>
</evidence>
<dbReference type="InterPro" id="IPR027417">
    <property type="entry name" value="P-loop_NTPase"/>
</dbReference>
<evidence type="ECO:0000313" key="3">
    <source>
        <dbReference type="EMBL" id="GAA5483806.1"/>
    </source>
</evidence>
<dbReference type="SUPFAM" id="SSF52540">
    <property type="entry name" value="P-loop containing nucleoside triphosphate hydrolases"/>
    <property type="match status" value="1"/>
</dbReference>
<feature type="transmembrane region" description="Helical" evidence="1">
    <location>
        <begin position="605"/>
        <end position="627"/>
    </location>
</feature>
<feature type="domain" description="FeoB-type G" evidence="2">
    <location>
        <begin position="7"/>
        <end position="175"/>
    </location>
</feature>
<dbReference type="InterPro" id="IPR030389">
    <property type="entry name" value="G_FEOB_dom"/>
</dbReference>
<keyword evidence="1" id="KW-1133">Transmembrane helix</keyword>
<dbReference type="EMBL" id="BAABRI010000017">
    <property type="protein sequence ID" value="GAA5483806.1"/>
    <property type="molecule type" value="Genomic_DNA"/>
</dbReference>
<dbReference type="Gene3D" id="3.40.50.300">
    <property type="entry name" value="P-loop containing nucleotide triphosphate hydrolases"/>
    <property type="match status" value="1"/>
</dbReference>
<proteinExistence type="predicted"/>
<accession>A0ABP9UQH9</accession>
<organism evidence="3 4">
    <name type="scientific">Haloferula sargassicola</name>
    <dbReference type="NCBI Taxonomy" id="490096"/>
    <lineage>
        <taxon>Bacteria</taxon>
        <taxon>Pseudomonadati</taxon>
        <taxon>Verrucomicrobiota</taxon>
        <taxon>Verrucomicrobiia</taxon>
        <taxon>Verrucomicrobiales</taxon>
        <taxon>Verrucomicrobiaceae</taxon>
        <taxon>Haloferula</taxon>
    </lineage>
</organism>
<evidence type="ECO:0000256" key="1">
    <source>
        <dbReference type="SAM" id="Phobius"/>
    </source>
</evidence>
<dbReference type="CDD" id="cd01879">
    <property type="entry name" value="FeoB"/>
    <property type="match status" value="1"/>
</dbReference>
<dbReference type="Proteomes" id="UP001476282">
    <property type="component" value="Unassembled WGS sequence"/>
</dbReference>
<name>A0ABP9UQH9_9BACT</name>
<dbReference type="NCBIfam" id="TIGR00231">
    <property type="entry name" value="small_GTP"/>
    <property type="match status" value="1"/>
</dbReference>
<dbReference type="PANTHER" id="PTHR43185">
    <property type="entry name" value="FERROUS IRON TRANSPORT PROTEIN B"/>
    <property type="match status" value="1"/>
</dbReference>
<feature type="transmembrane region" description="Helical" evidence="1">
    <location>
        <begin position="226"/>
        <end position="249"/>
    </location>
</feature>
<dbReference type="Pfam" id="PF07670">
    <property type="entry name" value="Gate"/>
    <property type="match status" value="2"/>
</dbReference>
<comment type="caution">
    <text evidence="3">The sequence shown here is derived from an EMBL/GenBank/DDBJ whole genome shotgun (WGS) entry which is preliminary data.</text>
</comment>
<dbReference type="Pfam" id="PF07664">
    <property type="entry name" value="FeoB_C"/>
    <property type="match status" value="1"/>
</dbReference>
<sequence>MSEAKIQETVLLVGNPNVGKTTLFNALTGQNAKVANFSGVTVDLKTGHTRTPHGRKVRLVDLPGCYDLRGSSPDQEVARKVLRGEVAEIGVADLVVCVVDASALERHLVLALDVIEAGLPVVIALNMVDVAESTGVRLDPVKISEELGVPVVPMQARAGKGLIELKQALRFPLPATPPSIGWPTGPEGESGRRDFINRLCETAARRADAHSVTVSDRLDTVLLHPVWGWFVFVGVMFAVFWAIFSIAGIPMGWIESLQAWVEGLVTHAMAEGDLRDLLVSGVIGGVGSVVIFLPQILMLFFFIGLLESSGYMARAAYLMDGFMSRVGLSGKAFLPLLSSYACAIPGVMATRTIDSAKERLTTLFVAPWMSCTARLPVYLLLIPLLLGSREGGWKQALVLVGLYAIGTLTAFLVAKLLRKRLGPEETPSHFILELPPYRAPQWSYIFRHLAERGWAFVRKAGTVILALMILLWAAETYPKSDSDDRAEQLSHSLVGRLSHVLEPVVKPMGFDGRTGTAILTSFAAREVFVGSMAQLFQVEEGDDDAENQIRLREQMAEAHWPDGRPMFTPLSVVSLLVFYVYALQCLPTSAVVAREAGSWKWAAGQFVFMSAFAFVASVVVYQVGLLLGF</sequence>
<dbReference type="InterPro" id="IPR011642">
    <property type="entry name" value="Gate_dom"/>
</dbReference>
<keyword evidence="4" id="KW-1185">Reference proteome</keyword>
<feature type="transmembrane region" description="Helical" evidence="1">
    <location>
        <begin position="456"/>
        <end position="474"/>
    </location>
</feature>
<feature type="transmembrane region" description="Helical" evidence="1">
    <location>
        <begin position="360"/>
        <end position="386"/>
    </location>
</feature>
<dbReference type="InterPro" id="IPR006073">
    <property type="entry name" value="GTP-bd"/>
</dbReference>